<dbReference type="Gene3D" id="2.40.70.10">
    <property type="entry name" value="Acid Proteases"/>
    <property type="match status" value="2"/>
</dbReference>
<protein>
    <recommendedName>
        <fullName evidence="1">Xylanase inhibitor C-terminal domain-containing protein</fullName>
    </recommendedName>
</protein>
<dbReference type="GO" id="GO:0004190">
    <property type="term" value="F:aspartic-type endopeptidase activity"/>
    <property type="evidence" value="ECO:0007669"/>
    <property type="project" value="InterPro"/>
</dbReference>
<dbReference type="EMBL" id="OY731403">
    <property type="protein sequence ID" value="CAJ1962414.1"/>
    <property type="molecule type" value="Genomic_DNA"/>
</dbReference>
<evidence type="ECO:0000313" key="2">
    <source>
        <dbReference type="EMBL" id="CAJ1962414.1"/>
    </source>
</evidence>
<dbReference type="Pfam" id="PF14541">
    <property type="entry name" value="TAXi_C"/>
    <property type="match status" value="1"/>
</dbReference>
<reference evidence="2" key="1">
    <citation type="submission" date="2023-10" db="EMBL/GenBank/DDBJ databases">
        <authorList>
            <person name="Domelevo Entfellner J.-B."/>
        </authorList>
    </citation>
    <scope>NUCLEOTIDE SEQUENCE</scope>
</reference>
<dbReference type="PANTHER" id="PTHR47965:SF44">
    <property type="entry name" value="7S GLOBULIN 2 SMALL SUBUNIT, PUTATIVE-RELATED"/>
    <property type="match status" value="1"/>
</dbReference>
<evidence type="ECO:0000313" key="3">
    <source>
        <dbReference type="Proteomes" id="UP001189624"/>
    </source>
</evidence>
<proteinExistence type="predicted"/>
<accession>A0AA86SJR2</accession>
<gene>
    <name evidence="2" type="ORF">AYBTSS11_LOCUS19235</name>
</gene>
<dbReference type="AlphaFoldDB" id="A0AA86SJR2"/>
<dbReference type="Proteomes" id="UP001189624">
    <property type="component" value="Chromosome 6"/>
</dbReference>
<dbReference type="InterPro" id="IPR032799">
    <property type="entry name" value="TAXi_C"/>
</dbReference>
<dbReference type="SUPFAM" id="SSF50630">
    <property type="entry name" value="Acid proteases"/>
    <property type="match status" value="1"/>
</dbReference>
<dbReference type="PANTHER" id="PTHR47965">
    <property type="entry name" value="ASPARTYL PROTEASE-RELATED"/>
    <property type="match status" value="1"/>
</dbReference>
<dbReference type="GO" id="GO:0006508">
    <property type="term" value="P:proteolysis"/>
    <property type="evidence" value="ECO:0007669"/>
    <property type="project" value="InterPro"/>
</dbReference>
<dbReference type="InterPro" id="IPR001461">
    <property type="entry name" value="Aspartic_peptidase_A1"/>
</dbReference>
<feature type="domain" description="Xylanase inhibitor C-terminal" evidence="1">
    <location>
        <begin position="97"/>
        <end position="222"/>
    </location>
</feature>
<evidence type="ECO:0000259" key="1">
    <source>
        <dbReference type="Pfam" id="PF14541"/>
    </source>
</evidence>
<keyword evidence="3" id="KW-1185">Reference proteome</keyword>
<sequence>MLGLARSELAVPTQLALLKKLPPKFSVCLPSSNNLGFTNLLIGPQGHPQDVSKYIQTTSLVVNQFDTGPLFEEGAPSTEYFIDIGRAMGAPKLAPSRFAELQSFVYKPFVRHFLKKAADRRLKRVASVPPFEACFDSKSIGNSITGFAVPTIDLVLQGGVHWTIHGANSMVLAKENVACLAFVDGGTIATMSLFKASVVIGAHQLEENLLVFDLASSKLSFSSSLLLHNATCSLL</sequence>
<organism evidence="2 3">
    <name type="scientific">Sphenostylis stenocarpa</name>
    <dbReference type="NCBI Taxonomy" id="92480"/>
    <lineage>
        <taxon>Eukaryota</taxon>
        <taxon>Viridiplantae</taxon>
        <taxon>Streptophyta</taxon>
        <taxon>Embryophyta</taxon>
        <taxon>Tracheophyta</taxon>
        <taxon>Spermatophyta</taxon>
        <taxon>Magnoliopsida</taxon>
        <taxon>eudicotyledons</taxon>
        <taxon>Gunneridae</taxon>
        <taxon>Pentapetalae</taxon>
        <taxon>rosids</taxon>
        <taxon>fabids</taxon>
        <taxon>Fabales</taxon>
        <taxon>Fabaceae</taxon>
        <taxon>Papilionoideae</taxon>
        <taxon>50 kb inversion clade</taxon>
        <taxon>NPAAA clade</taxon>
        <taxon>indigoferoid/millettioid clade</taxon>
        <taxon>Phaseoleae</taxon>
        <taxon>Sphenostylis</taxon>
    </lineage>
</organism>
<dbReference type="InterPro" id="IPR021109">
    <property type="entry name" value="Peptidase_aspartic_dom_sf"/>
</dbReference>
<dbReference type="Gramene" id="rna-AYBTSS11_LOCUS19235">
    <property type="protein sequence ID" value="CAJ1962414.1"/>
    <property type="gene ID" value="gene-AYBTSS11_LOCUS19235"/>
</dbReference>
<name>A0AA86SJR2_9FABA</name>